<dbReference type="Proteomes" id="UP001604277">
    <property type="component" value="Unassembled WGS sequence"/>
</dbReference>
<keyword evidence="1" id="KW-0175">Coiled coil</keyword>
<accession>A0ABD1UVN7</accession>
<reference evidence="3" key="1">
    <citation type="submission" date="2024-07" db="EMBL/GenBank/DDBJ databases">
        <title>Two chromosome-level genome assemblies of Korean endemic species Abeliophyllum distichum and Forsythia ovata (Oleaceae).</title>
        <authorList>
            <person name="Jang H."/>
        </authorList>
    </citation>
    <scope>NUCLEOTIDE SEQUENCE [LARGE SCALE GENOMIC DNA]</scope>
</reference>
<dbReference type="AlphaFoldDB" id="A0ABD1UVN7"/>
<keyword evidence="3" id="KW-1185">Reference proteome</keyword>
<gene>
    <name evidence="2" type="ORF">Fot_21721</name>
</gene>
<comment type="caution">
    <text evidence="2">The sequence shown here is derived from an EMBL/GenBank/DDBJ whole genome shotgun (WGS) entry which is preliminary data.</text>
</comment>
<evidence type="ECO:0000313" key="3">
    <source>
        <dbReference type="Proteomes" id="UP001604277"/>
    </source>
</evidence>
<evidence type="ECO:0000256" key="1">
    <source>
        <dbReference type="SAM" id="Coils"/>
    </source>
</evidence>
<organism evidence="2 3">
    <name type="scientific">Forsythia ovata</name>
    <dbReference type="NCBI Taxonomy" id="205694"/>
    <lineage>
        <taxon>Eukaryota</taxon>
        <taxon>Viridiplantae</taxon>
        <taxon>Streptophyta</taxon>
        <taxon>Embryophyta</taxon>
        <taxon>Tracheophyta</taxon>
        <taxon>Spermatophyta</taxon>
        <taxon>Magnoliopsida</taxon>
        <taxon>eudicotyledons</taxon>
        <taxon>Gunneridae</taxon>
        <taxon>Pentapetalae</taxon>
        <taxon>asterids</taxon>
        <taxon>lamiids</taxon>
        <taxon>Lamiales</taxon>
        <taxon>Oleaceae</taxon>
        <taxon>Forsythieae</taxon>
        <taxon>Forsythia</taxon>
    </lineage>
</organism>
<proteinExistence type="predicted"/>
<evidence type="ECO:0000313" key="2">
    <source>
        <dbReference type="EMBL" id="KAL2529120.1"/>
    </source>
</evidence>
<protein>
    <submittedName>
        <fullName evidence="2">Uncharacterized protein</fullName>
    </submittedName>
</protein>
<name>A0ABD1UVN7_9LAMI</name>
<sequence length="127" mass="14424">MTGLEALRKSFEEREGKLQDELEKMKNELGPFCIQKQSWEEGLATKEAELGKFQKKLEGAKNVISSLESKALELSIQVGALQQTLEDFKSFDEENGLYKEGKQAGGKDLILLIQDEYPNISFDFLFE</sequence>
<dbReference type="EMBL" id="JBFOLJ010000006">
    <property type="protein sequence ID" value="KAL2529120.1"/>
    <property type="molecule type" value="Genomic_DNA"/>
</dbReference>
<feature type="coiled-coil region" evidence="1">
    <location>
        <begin position="4"/>
        <end position="77"/>
    </location>
</feature>